<sequence length="1077" mass="128747">MSKNLVKFLLSEPQEIQNILLHHKTEQCKIKRKNTDQESQNSENQTENTQEKHTEEQCPFYHAENDRRRVPYVENFEKLDEKNDVSTIFAYSSKQCEEYQCKEFKECSDCNNISEHKFHPLNYKTGKKCKNSQNCQFQNRLFCPDLHENETPRVLPNVKKISDQEQIDEHQQQQKGKKDDQNNKNEKLQDNNKESDFENEENSKPIHLQQNEIELNSQNFYMFQSKNQQLVQNKSPEQASQSSGGSYYPFPQQNFNRNSEKMQNQQQQNYMQQINKIGGNFDPSFYHQQQAQQNYYNNYPQQFSANNSINQQSKMLQQQQKNLNLKQKKHQQQQNQQHQQQNQQNQYQHQYQQQLGFNKPNSMRQMPFVDLDTFKTEACKSQEANHNPKNCIYYHNNCDRRRSPKDFNYSFNMCPNRCMKDECPYSHNKVEQLYHRCRYKSKFCKSYGRDSGKCEYGIYCSFAHYDQEISIKLIHELEPNDTFNIWYYKTVWCPYTNNHDRGQCPYAHNVQDFRRDPAYFDLEPEDCPNWTKSDTVSLYNDGGCPNLLTCNKCHGWKELEYHPKVYKTKKCTNQKNCKKRDCAYYHNESDRNTRDDNYKPAQKVLKGQNTNQFGYNCDLQEMKIYQGMPLDLFKDNHILNKYTIKSNLFFGNNQNSNKYQMKEKGQINPQKNMIYYENNTFANQQQLNMQQIPKSYVVNQMQEYQMKPMNTNMCCPDSPTNTTGPNSFCPSNISNYLSRNNSIDSNQQKSHQTNHSIKTIKTNFNNYQKCNYNSDGEIDPQNIKKSRKQGLNSRKIKYNNNDFNQMNGNQQFLLQQKMNNNRQQNYEQMNKNNKNDFNNFQDINIDNITLNNNPQQVQSYFYNKNNPKRAFSPQQELQMNENNFQFDQQKQQQNQQQYQQQFQMMNKQQMGAYNNNNFSNFNFNQPNHFQQMNFQQQQFMGLNNYSNDYNNGNFMDFNFNNYNQQDLFDQESAQDFNNFNNLFQNMNIQDNSQFQPENIGLQQSNFNALNFNNNGHKNSENFSNSAFQGQNFNSDDDSNYFQTNNNINNNNSNSNQFDSQNQHFTLFQQRDMYNNIK</sequence>
<dbReference type="OrthoDB" id="20534at2759"/>
<evidence type="ECO:0000256" key="5">
    <source>
        <dbReference type="PROSITE-ProRule" id="PRU00723"/>
    </source>
</evidence>
<feature type="compositionally biased region" description="Polar residues" evidence="6">
    <location>
        <begin position="37"/>
        <end position="48"/>
    </location>
</feature>
<keyword evidence="4" id="KW-0238">DNA-binding</keyword>
<feature type="region of interest" description="Disordered" evidence="6">
    <location>
        <begin position="312"/>
        <end position="351"/>
    </location>
</feature>
<dbReference type="InterPro" id="IPR045234">
    <property type="entry name" value="Unkempt-like"/>
</dbReference>
<dbReference type="PANTHER" id="PTHR14493">
    <property type="entry name" value="UNKEMPT FAMILY MEMBER"/>
    <property type="match status" value="1"/>
</dbReference>
<feature type="region of interest" description="Disordered" evidence="6">
    <location>
        <begin position="31"/>
        <end position="56"/>
    </location>
</feature>
<feature type="domain" description="C3H1-type" evidence="7">
    <location>
        <begin position="438"/>
        <end position="467"/>
    </location>
</feature>
<feature type="region of interest" description="Disordered" evidence="6">
    <location>
        <begin position="164"/>
        <end position="208"/>
    </location>
</feature>
<dbReference type="Proteomes" id="UP000054937">
    <property type="component" value="Unassembled WGS sequence"/>
</dbReference>
<organism evidence="8 9">
    <name type="scientific">Pseudocohnilembus persalinus</name>
    <name type="common">Ciliate</name>
    <dbReference type="NCBI Taxonomy" id="266149"/>
    <lineage>
        <taxon>Eukaryota</taxon>
        <taxon>Sar</taxon>
        <taxon>Alveolata</taxon>
        <taxon>Ciliophora</taxon>
        <taxon>Intramacronucleata</taxon>
        <taxon>Oligohymenophorea</taxon>
        <taxon>Scuticociliatia</taxon>
        <taxon>Philasterida</taxon>
        <taxon>Pseudocohnilembidae</taxon>
        <taxon>Pseudocohnilembus</taxon>
    </lineage>
</organism>
<dbReference type="GO" id="GO:0008270">
    <property type="term" value="F:zinc ion binding"/>
    <property type="evidence" value="ECO:0007669"/>
    <property type="project" value="UniProtKB-KW"/>
</dbReference>
<evidence type="ECO:0000313" key="9">
    <source>
        <dbReference type="Proteomes" id="UP000054937"/>
    </source>
</evidence>
<gene>
    <name evidence="8" type="ORF">PPERSA_10325</name>
</gene>
<evidence type="ECO:0000259" key="7">
    <source>
        <dbReference type="PROSITE" id="PS50103"/>
    </source>
</evidence>
<accession>A0A0V0R0D7</accession>
<feature type="zinc finger region" description="C3H1-type" evidence="5">
    <location>
        <begin position="438"/>
        <end position="467"/>
    </location>
</feature>
<evidence type="ECO:0000256" key="2">
    <source>
        <dbReference type="ARBA" id="ARBA00022771"/>
    </source>
</evidence>
<feature type="compositionally biased region" description="Basic and acidic residues" evidence="6">
    <location>
        <begin position="164"/>
        <end position="204"/>
    </location>
</feature>
<keyword evidence="1 5" id="KW-0479">Metal-binding</keyword>
<feature type="compositionally biased region" description="Polar residues" evidence="6">
    <location>
        <begin position="1020"/>
        <end position="1033"/>
    </location>
</feature>
<dbReference type="InterPro" id="IPR000571">
    <property type="entry name" value="Znf_CCCH"/>
</dbReference>
<feature type="compositionally biased region" description="Low complexity" evidence="6">
    <location>
        <begin position="316"/>
        <end position="325"/>
    </location>
</feature>
<dbReference type="PANTHER" id="PTHR14493:SF50">
    <property type="entry name" value="RING FINGER PROTEIN UNKEMPT"/>
    <property type="match status" value="1"/>
</dbReference>
<dbReference type="Gene3D" id="4.10.1000.10">
    <property type="entry name" value="Zinc finger, CCCH-type"/>
    <property type="match status" value="1"/>
</dbReference>
<dbReference type="PROSITE" id="PS50103">
    <property type="entry name" value="ZF_C3H1"/>
    <property type="match status" value="1"/>
</dbReference>
<comment type="caution">
    <text evidence="8">The sequence shown here is derived from an EMBL/GenBank/DDBJ whole genome shotgun (WGS) entry which is preliminary data.</text>
</comment>
<dbReference type="Pfam" id="PF25512">
    <property type="entry name" value="zf-CCCH_AtC3H23"/>
    <property type="match status" value="1"/>
</dbReference>
<feature type="compositionally biased region" description="Low complexity" evidence="6">
    <location>
        <begin position="1039"/>
        <end position="1058"/>
    </location>
</feature>
<name>A0A0V0R0D7_PSEPJ</name>
<dbReference type="GO" id="GO:0003677">
    <property type="term" value="F:DNA binding"/>
    <property type="evidence" value="ECO:0007669"/>
    <property type="project" value="UniProtKB-KW"/>
</dbReference>
<evidence type="ECO:0000256" key="4">
    <source>
        <dbReference type="ARBA" id="ARBA00023125"/>
    </source>
</evidence>
<protein>
    <recommendedName>
        <fullName evidence="7">C3H1-type domain-containing protein</fullName>
    </recommendedName>
</protein>
<keyword evidence="9" id="KW-1185">Reference proteome</keyword>
<dbReference type="InterPro" id="IPR057444">
    <property type="entry name" value="Znf-CCCH_AtC3H23-like"/>
</dbReference>
<feature type="region of interest" description="Disordered" evidence="6">
    <location>
        <begin position="1014"/>
        <end position="1058"/>
    </location>
</feature>
<reference evidence="8 9" key="1">
    <citation type="journal article" date="2015" name="Sci. Rep.">
        <title>Genome of the facultative scuticociliatosis pathogen Pseudocohnilembus persalinus provides insight into its virulence through horizontal gene transfer.</title>
        <authorList>
            <person name="Xiong J."/>
            <person name="Wang G."/>
            <person name="Cheng J."/>
            <person name="Tian M."/>
            <person name="Pan X."/>
            <person name="Warren A."/>
            <person name="Jiang C."/>
            <person name="Yuan D."/>
            <person name="Miao W."/>
        </authorList>
    </citation>
    <scope>NUCLEOTIDE SEQUENCE [LARGE SCALE GENOMIC DNA]</scope>
    <source>
        <strain evidence="8">36N120E</strain>
    </source>
</reference>
<keyword evidence="3 5" id="KW-0862">Zinc</keyword>
<evidence type="ECO:0000313" key="8">
    <source>
        <dbReference type="EMBL" id="KRX07937.1"/>
    </source>
</evidence>
<feature type="region of interest" description="Disordered" evidence="6">
    <location>
        <begin position="229"/>
        <end position="255"/>
    </location>
</feature>
<dbReference type="InParanoid" id="A0A0V0R0D7"/>
<dbReference type="EMBL" id="LDAU01000078">
    <property type="protein sequence ID" value="KRX07937.1"/>
    <property type="molecule type" value="Genomic_DNA"/>
</dbReference>
<evidence type="ECO:0000256" key="6">
    <source>
        <dbReference type="SAM" id="MobiDB-lite"/>
    </source>
</evidence>
<dbReference type="AlphaFoldDB" id="A0A0V0R0D7"/>
<feature type="compositionally biased region" description="Low complexity" evidence="6">
    <location>
        <begin position="332"/>
        <end position="351"/>
    </location>
</feature>
<evidence type="ECO:0000256" key="3">
    <source>
        <dbReference type="ARBA" id="ARBA00022833"/>
    </source>
</evidence>
<proteinExistence type="predicted"/>
<keyword evidence="2 5" id="KW-0863">Zinc-finger</keyword>
<evidence type="ECO:0000256" key="1">
    <source>
        <dbReference type="ARBA" id="ARBA00022723"/>
    </source>
</evidence>